<reference evidence="3" key="1">
    <citation type="journal article" date="2019" name="Int. J. Syst. Evol. Microbiol.">
        <title>The Global Catalogue of Microorganisms (GCM) 10K type strain sequencing project: providing services to taxonomists for standard genome sequencing and annotation.</title>
        <authorList>
            <consortium name="The Broad Institute Genomics Platform"/>
            <consortium name="The Broad Institute Genome Sequencing Center for Infectious Disease"/>
            <person name="Wu L."/>
            <person name="Ma J."/>
        </authorList>
    </citation>
    <scope>NUCLEOTIDE SEQUENCE [LARGE SCALE GENOMIC DNA]</scope>
    <source>
        <strain evidence="3">JCM 19129</strain>
    </source>
</reference>
<evidence type="ECO:0008006" key="4">
    <source>
        <dbReference type="Google" id="ProtNLM"/>
    </source>
</evidence>
<accession>A0ABP9FUW9</accession>
<proteinExistence type="predicted"/>
<feature type="transmembrane region" description="Helical" evidence="1">
    <location>
        <begin position="122"/>
        <end position="139"/>
    </location>
</feature>
<evidence type="ECO:0000313" key="3">
    <source>
        <dbReference type="Proteomes" id="UP001500368"/>
    </source>
</evidence>
<feature type="transmembrane region" description="Helical" evidence="1">
    <location>
        <begin position="70"/>
        <end position="92"/>
    </location>
</feature>
<gene>
    <name evidence="2" type="ORF">GCM10025790_12160</name>
</gene>
<sequence length="185" mass="19812">MINALSLSMTAGTPDDLNLVQEGSWISQLQNWVDGLPEALQWLGVVAIGAVPFIESYSGPFIGMIVGLPWWVALICGVLGNAAAVAILIYGAHGIRSAVTKNAEPKELSEKQIARRAKIKKYFDRFGVPGVAILGPFALPSQFTAPLMVSFGANRHLVMIWMAVSIVLWGLLSVGLGFAFLYLAG</sequence>
<protein>
    <recommendedName>
        <fullName evidence="4">TVP38/TMEM64 family membrane protein</fullName>
    </recommendedName>
</protein>
<organism evidence="2 3">
    <name type="scientific">Nesterenkonia rhizosphaerae</name>
    <dbReference type="NCBI Taxonomy" id="1348272"/>
    <lineage>
        <taxon>Bacteria</taxon>
        <taxon>Bacillati</taxon>
        <taxon>Actinomycetota</taxon>
        <taxon>Actinomycetes</taxon>
        <taxon>Micrococcales</taxon>
        <taxon>Micrococcaceae</taxon>
        <taxon>Nesterenkonia</taxon>
    </lineage>
</organism>
<dbReference type="EMBL" id="BAABLW010000007">
    <property type="protein sequence ID" value="GAA4918180.1"/>
    <property type="molecule type" value="Genomic_DNA"/>
</dbReference>
<comment type="caution">
    <text evidence="2">The sequence shown here is derived from an EMBL/GenBank/DDBJ whole genome shotgun (WGS) entry which is preliminary data.</text>
</comment>
<feature type="transmembrane region" description="Helical" evidence="1">
    <location>
        <begin position="159"/>
        <end position="184"/>
    </location>
</feature>
<keyword evidence="1" id="KW-1133">Transmembrane helix</keyword>
<keyword evidence="1" id="KW-0472">Membrane</keyword>
<name>A0ABP9FUW9_9MICC</name>
<evidence type="ECO:0000256" key="1">
    <source>
        <dbReference type="SAM" id="Phobius"/>
    </source>
</evidence>
<evidence type="ECO:0000313" key="2">
    <source>
        <dbReference type="EMBL" id="GAA4918180.1"/>
    </source>
</evidence>
<keyword evidence="3" id="KW-1185">Reference proteome</keyword>
<keyword evidence="1" id="KW-0812">Transmembrane</keyword>
<dbReference type="RefSeq" id="WP_345477183.1">
    <property type="nucleotide sequence ID" value="NZ_BAABLW010000007.1"/>
</dbReference>
<dbReference type="Proteomes" id="UP001500368">
    <property type="component" value="Unassembled WGS sequence"/>
</dbReference>